<evidence type="ECO:0000256" key="8">
    <source>
        <dbReference type="ARBA" id="ARBA00023034"/>
    </source>
</evidence>
<dbReference type="InterPro" id="IPR008153">
    <property type="entry name" value="GAE_dom"/>
</dbReference>
<dbReference type="FunCoup" id="A0A212ENF3">
    <property type="interactions" value="1437"/>
</dbReference>
<dbReference type="Gene3D" id="1.20.58.160">
    <property type="match status" value="1"/>
</dbReference>
<keyword evidence="6" id="KW-0832">Ubl conjugation</keyword>
<name>A0A212ENF3_DANPL</name>
<reference evidence="10 11" key="1">
    <citation type="journal article" date="2011" name="Cell">
        <title>The monarch butterfly genome yields insights into long-distance migration.</title>
        <authorList>
            <person name="Zhan S."/>
            <person name="Merlin C."/>
            <person name="Boore J.L."/>
            <person name="Reppert S.M."/>
        </authorList>
    </citation>
    <scope>NUCLEOTIDE SEQUENCE [LARGE SCALE GENOMIC DNA]</scope>
    <source>
        <strain evidence="10">F-2</strain>
    </source>
</reference>
<gene>
    <name evidence="10" type="ORF">KGM_207838</name>
</gene>
<dbReference type="PROSITE" id="PS50909">
    <property type="entry name" value="GAT"/>
    <property type="match status" value="1"/>
</dbReference>
<dbReference type="Pfam" id="PF03127">
    <property type="entry name" value="GAT"/>
    <property type="match status" value="1"/>
</dbReference>
<dbReference type="PROSITE" id="PS50180">
    <property type="entry name" value="GAE"/>
    <property type="match status" value="1"/>
</dbReference>
<proteinExistence type="inferred from homology"/>
<dbReference type="InterPro" id="IPR008152">
    <property type="entry name" value="Clathrin_a/b/g-adaptin_app_Ig"/>
</dbReference>
<dbReference type="InterPro" id="IPR008942">
    <property type="entry name" value="ENTH_VHS"/>
</dbReference>
<dbReference type="InterPro" id="IPR038425">
    <property type="entry name" value="GAT_sf"/>
</dbReference>
<keyword evidence="7" id="KW-0653">Protein transport</keyword>
<dbReference type="STRING" id="278856.A0A212ENF3"/>
<dbReference type="PANTHER" id="PTHR45905">
    <property type="entry name" value="GOLGI-LOCALIZED, GAMMA-ADAPTIN EAR CONTAINING, ARF BINDING PROTEIN"/>
    <property type="match status" value="1"/>
</dbReference>
<dbReference type="Gene3D" id="2.60.40.1230">
    <property type="match status" value="1"/>
</dbReference>
<accession>A0A212ENF3</accession>
<protein>
    <submittedName>
        <fullName evidence="10">Golgi associated gamma adaptin ear containing ARF binding protein 1</fullName>
    </submittedName>
</protein>
<dbReference type="EMBL" id="AGBW02013681">
    <property type="protein sequence ID" value="OWR42981.1"/>
    <property type="molecule type" value="Genomic_DNA"/>
</dbReference>
<dbReference type="Pfam" id="PF00790">
    <property type="entry name" value="VHS"/>
    <property type="match status" value="1"/>
</dbReference>
<keyword evidence="5" id="KW-0967">Endosome</keyword>
<comment type="caution">
    <text evidence="10">The sequence shown here is derived from an EMBL/GenBank/DDBJ whole genome shotgun (WGS) entry which is preliminary data.</text>
</comment>
<evidence type="ECO:0000256" key="5">
    <source>
        <dbReference type="ARBA" id="ARBA00022753"/>
    </source>
</evidence>
<evidence type="ECO:0000256" key="6">
    <source>
        <dbReference type="ARBA" id="ARBA00022843"/>
    </source>
</evidence>
<dbReference type="GO" id="GO:0006886">
    <property type="term" value="P:intracellular protein transport"/>
    <property type="evidence" value="ECO:0007669"/>
    <property type="project" value="InterPro"/>
</dbReference>
<dbReference type="GO" id="GO:0034394">
    <property type="term" value="P:protein localization to cell surface"/>
    <property type="evidence" value="ECO:0007669"/>
    <property type="project" value="TreeGrafter"/>
</dbReference>
<dbReference type="SUPFAM" id="SSF89009">
    <property type="entry name" value="GAT-like domain"/>
    <property type="match status" value="1"/>
</dbReference>
<dbReference type="GO" id="GO:0031901">
    <property type="term" value="C:early endosome membrane"/>
    <property type="evidence" value="ECO:0007669"/>
    <property type="project" value="UniProtKB-SubCell"/>
</dbReference>
<dbReference type="Proteomes" id="UP000007151">
    <property type="component" value="Unassembled WGS sequence"/>
</dbReference>
<dbReference type="SUPFAM" id="SSF48464">
    <property type="entry name" value="ENTH/VHS domain"/>
    <property type="match status" value="1"/>
</dbReference>
<dbReference type="SMART" id="SM00809">
    <property type="entry name" value="Alpha_adaptinC2"/>
    <property type="match status" value="1"/>
</dbReference>
<evidence type="ECO:0000313" key="10">
    <source>
        <dbReference type="EMBL" id="OWR42981.1"/>
    </source>
</evidence>
<dbReference type="CDD" id="cd03567">
    <property type="entry name" value="VHS_GGA_metazoan"/>
    <property type="match status" value="1"/>
</dbReference>
<keyword evidence="9" id="KW-0472">Membrane</keyword>
<evidence type="ECO:0000256" key="4">
    <source>
        <dbReference type="ARBA" id="ARBA00022448"/>
    </source>
</evidence>
<evidence type="ECO:0000313" key="11">
    <source>
        <dbReference type="Proteomes" id="UP000007151"/>
    </source>
</evidence>
<dbReference type="SUPFAM" id="SSF49348">
    <property type="entry name" value="Clathrin adaptor appendage domain"/>
    <property type="match status" value="1"/>
</dbReference>
<dbReference type="Pfam" id="PF18308">
    <property type="entry name" value="GGA_N-GAT"/>
    <property type="match status" value="1"/>
</dbReference>
<dbReference type="GO" id="GO:0005802">
    <property type="term" value="C:trans-Golgi network"/>
    <property type="evidence" value="ECO:0007669"/>
    <property type="project" value="InterPro"/>
</dbReference>
<dbReference type="PANTHER" id="PTHR45905:SF1">
    <property type="entry name" value="GOLGI-LOCALIZED, GAMMA-ADAPTIN EAR CONTAINING, ARF BINDING PROTEIN"/>
    <property type="match status" value="1"/>
</dbReference>
<dbReference type="eggNOG" id="KOG1086">
    <property type="taxonomic scope" value="Eukaryota"/>
</dbReference>
<dbReference type="GO" id="GO:0043130">
    <property type="term" value="F:ubiquitin binding"/>
    <property type="evidence" value="ECO:0007669"/>
    <property type="project" value="InterPro"/>
</dbReference>
<dbReference type="InterPro" id="IPR002014">
    <property type="entry name" value="VHS_dom"/>
</dbReference>
<dbReference type="Gene3D" id="1.20.5.170">
    <property type="match status" value="1"/>
</dbReference>
<evidence type="ECO:0000256" key="3">
    <source>
        <dbReference type="ARBA" id="ARBA00008099"/>
    </source>
</evidence>
<keyword evidence="11" id="KW-1185">Reference proteome</keyword>
<dbReference type="InterPro" id="IPR027422">
    <property type="entry name" value="GGA1-3"/>
</dbReference>
<dbReference type="GO" id="GO:0006893">
    <property type="term" value="P:Golgi to plasma membrane transport"/>
    <property type="evidence" value="ECO:0007669"/>
    <property type="project" value="TreeGrafter"/>
</dbReference>
<evidence type="ECO:0000256" key="9">
    <source>
        <dbReference type="ARBA" id="ARBA00023136"/>
    </source>
</evidence>
<evidence type="ECO:0000256" key="7">
    <source>
        <dbReference type="ARBA" id="ARBA00022927"/>
    </source>
</evidence>
<evidence type="ECO:0000256" key="1">
    <source>
        <dbReference type="ARBA" id="ARBA00004150"/>
    </source>
</evidence>
<dbReference type="OrthoDB" id="447025at2759"/>
<dbReference type="SMART" id="SM00288">
    <property type="entry name" value="VHS"/>
    <property type="match status" value="1"/>
</dbReference>
<dbReference type="FunFam" id="1.20.5.170:FF:000023">
    <property type="entry name" value="ADP-ribosylation factor-binding protein GGA3 isoform X1"/>
    <property type="match status" value="1"/>
</dbReference>
<keyword evidence="8" id="KW-0333">Golgi apparatus</keyword>
<dbReference type="KEGG" id="dpl:KGM_207838"/>
<dbReference type="PROSITE" id="PS50179">
    <property type="entry name" value="VHS"/>
    <property type="match status" value="1"/>
</dbReference>
<dbReference type="GO" id="GO:0031267">
    <property type="term" value="F:small GTPase binding"/>
    <property type="evidence" value="ECO:0007669"/>
    <property type="project" value="InterPro"/>
</dbReference>
<dbReference type="GO" id="GO:0035091">
    <property type="term" value="F:phosphatidylinositol binding"/>
    <property type="evidence" value="ECO:0007669"/>
    <property type="project" value="InterPro"/>
</dbReference>
<evidence type="ECO:0000256" key="2">
    <source>
        <dbReference type="ARBA" id="ARBA00004220"/>
    </source>
</evidence>
<keyword evidence="4" id="KW-0813">Transport</keyword>
<sequence length="665" mass="74064">MNITLTSLEALILKATHESLPQPDVAALEAFYTIMRESAEGPQYAAQALAARIHSPNAREAILALSMLDRCMRRGDANFHSEIGKFRFLNEMIKLVSPKHFADKTAPEVRTMVLQLIHAWSIEFPKETKFKVAYDMLKNQGVIKETPPPLPPEDTNIPRLRAKNAIFEDEEKSKLLQKLLQSKKPEDLQHANRLIKTMVREEERRTEANSRKAQEVIAALDSAGLLKDLLEHSADASADEEQLIHELHASCVRLRPVLQRLASSDAQADNLSEILHASDVLDEVFEEYNKFINDKKNKSNGNTAGSQTNNSLLDFAGASINSHQQKTNPSTIDELGDIFNNDGEVTNIAEPLKPVNLMTIEDNGKQETKDKKVEGWHELDTLGEQLMKQSLPNSVKRLDNFNSKHSKKIPMNALETTSPKHDTQTANNNAILDLDFFTKKVEKVVNISPQAHSSKPTTPNDDVMVDISSDDQTNYVENICLPKDSSADNIIDIGLTGDNKTNSIIADDRKEIIKAEQKDMKSKCDLKPLSDINVTLQSVHPSKVPPMTAFEEEDGLKVVLHFCKDKPRPDVNVVVISTTSNSKMPIEEYKFQAVVPKGCKVRLLEASGTSLPVYNPFLPPPALTQLMLLATPSSTSLQLRFVLTYTIEGDTCSEMGEVVLPLQDI</sequence>
<organism evidence="10 11">
    <name type="scientific">Danaus plexippus plexippus</name>
    <dbReference type="NCBI Taxonomy" id="278856"/>
    <lineage>
        <taxon>Eukaryota</taxon>
        <taxon>Metazoa</taxon>
        <taxon>Ecdysozoa</taxon>
        <taxon>Arthropoda</taxon>
        <taxon>Hexapoda</taxon>
        <taxon>Insecta</taxon>
        <taxon>Pterygota</taxon>
        <taxon>Neoptera</taxon>
        <taxon>Endopterygota</taxon>
        <taxon>Lepidoptera</taxon>
        <taxon>Glossata</taxon>
        <taxon>Ditrysia</taxon>
        <taxon>Papilionoidea</taxon>
        <taxon>Nymphalidae</taxon>
        <taxon>Danainae</taxon>
        <taxon>Danaini</taxon>
        <taxon>Danaina</taxon>
        <taxon>Danaus</taxon>
        <taxon>Danaus</taxon>
    </lineage>
</organism>
<comment type="subcellular location">
    <subcellularLocation>
        <location evidence="2">Early endosome membrane</location>
        <topology evidence="2">Peripheral membrane protein</topology>
    </subcellularLocation>
    <subcellularLocation>
        <location evidence="1">Golgi apparatus</location>
        <location evidence="1">trans-Golgi network membrane</location>
        <topology evidence="1">Peripheral membrane protein</topology>
    </subcellularLocation>
</comment>
<dbReference type="InterPro" id="IPR041198">
    <property type="entry name" value="GGA_N-GAT"/>
</dbReference>
<dbReference type="InterPro" id="IPR013041">
    <property type="entry name" value="Clathrin_app_Ig-like_sf"/>
</dbReference>
<dbReference type="Pfam" id="PF02883">
    <property type="entry name" value="Alpha_adaptinC2"/>
    <property type="match status" value="1"/>
</dbReference>
<dbReference type="InterPro" id="IPR004152">
    <property type="entry name" value="GAT_dom"/>
</dbReference>
<comment type="similarity">
    <text evidence="3">Belongs to the GGA protein family.</text>
</comment>
<dbReference type="Gene3D" id="1.25.40.90">
    <property type="match status" value="1"/>
</dbReference>
<dbReference type="AlphaFoldDB" id="A0A212ENF3"/>